<feature type="compositionally biased region" description="Polar residues" evidence="1">
    <location>
        <begin position="133"/>
        <end position="143"/>
    </location>
</feature>
<evidence type="ECO:0000256" key="1">
    <source>
        <dbReference type="SAM" id="MobiDB-lite"/>
    </source>
</evidence>
<reference evidence="2" key="1">
    <citation type="journal article" date="2011" name="Proc. Natl. Acad. Sci. U.S.A.">
        <title>The genome of the fire ant Solenopsis invicta.</title>
        <authorList>
            <person name="Wurm Y."/>
            <person name="Wang J."/>
            <person name="Riba-Grognuz O."/>
            <person name="Corona M."/>
            <person name="Nygaard S."/>
            <person name="Hunt B.G."/>
            <person name="Ingram K.K."/>
            <person name="Falquet L."/>
            <person name="Nipitwattanaphon M."/>
            <person name="Gotzek D."/>
            <person name="Dijkstra M.B."/>
            <person name="Oettler J."/>
            <person name="Comtesse F."/>
            <person name="Shih C.J."/>
            <person name="Wu W.J."/>
            <person name="Yang C.C."/>
            <person name="Thomas J."/>
            <person name="Beaudoing E."/>
            <person name="Pradervand S."/>
            <person name="Flegel V."/>
            <person name="Cook E.D."/>
            <person name="Fabbretti R."/>
            <person name="Stockinger H."/>
            <person name="Long L."/>
            <person name="Farmerie W.G."/>
            <person name="Oakey J."/>
            <person name="Boomsma J.J."/>
            <person name="Pamilo P."/>
            <person name="Yi S.V."/>
            <person name="Heinze J."/>
            <person name="Goodisman M.A."/>
            <person name="Farinelli L."/>
            <person name="Harshman K."/>
            <person name="Hulo N."/>
            <person name="Cerutti L."/>
            <person name="Xenarios I."/>
            <person name="Shoemaker D."/>
            <person name="Keller L."/>
        </authorList>
    </citation>
    <scope>NUCLEOTIDE SEQUENCE [LARGE SCALE GENOMIC DNA]</scope>
</reference>
<gene>
    <name evidence="2" type="ORF">SINV_06931</name>
</gene>
<organism>
    <name type="scientific">Solenopsis invicta</name>
    <name type="common">Red imported fire ant</name>
    <name type="synonym">Solenopsis wagneri</name>
    <dbReference type="NCBI Taxonomy" id="13686"/>
    <lineage>
        <taxon>Eukaryota</taxon>
        <taxon>Metazoa</taxon>
        <taxon>Ecdysozoa</taxon>
        <taxon>Arthropoda</taxon>
        <taxon>Hexapoda</taxon>
        <taxon>Insecta</taxon>
        <taxon>Pterygota</taxon>
        <taxon>Neoptera</taxon>
        <taxon>Endopterygota</taxon>
        <taxon>Hymenoptera</taxon>
        <taxon>Apocrita</taxon>
        <taxon>Aculeata</taxon>
        <taxon>Formicoidea</taxon>
        <taxon>Formicidae</taxon>
        <taxon>Myrmicinae</taxon>
        <taxon>Solenopsis</taxon>
    </lineage>
</organism>
<feature type="region of interest" description="Disordered" evidence="1">
    <location>
        <begin position="93"/>
        <end position="116"/>
    </location>
</feature>
<dbReference type="EMBL" id="GL768064">
    <property type="protein sequence ID" value="EFZ12653.1"/>
    <property type="molecule type" value="Genomic_DNA"/>
</dbReference>
<accession>E9J3F0</accession>
<protein>
    <submittedName>
        <fullName evidence="2">Uncharacterized protein</fullName>
    </submittedName>
</protein>
<dbReference type="AlphaFoldDB" id="E9J3F0"/>
<proteinExistence type="predicted"/>
<feature type="compositionally biased region" description="Basic and acidic residues" evidence="1">
    <location>
        <begin position="102"/>
        <end position="111"/>
    </location>
</feature>
<name>E9J3F0_SOLIN</name>
<sequence>MRCFNAIFQKADILMLLQSSNNIAAMFRNQNAILQCFNEIILQCSWNLSVLNTPTGGHASSPRHEEIDPNLLISTFKQPFDASNMEEIKDVEMRNVNKRNHPTTDENDNPRQKSGNIKSFCIIKGAKNEKAQEPTTSSTAKTSVNDKSKMQAAAQKNIGESDDDGMQAKNKKRWPIPTETARNFKYDAFSRTPFIVHFRIKSTGGANKSRISLIKISKKLDNCNVKFNKIVKYLRDTWKATFSSKTLANNAITNKMVQEARIAAFIPRYKISRKVVIREIPDDMSMAEVKDIVEEENSNLLIASLFRLKRRNRNTRQLEDTETNSRICIIVLRGVNGDFGGFRADR</sequence>
<feature type="region of interest" description="Disordered" evidence="1">
    <location>
        <begin position="128"/>
        <end position="148"/>
    </location>
</feature>
<feature type="non-terminal residue" evidence="2">
    <location>
        <position position="346"/>
    </location>
</feature>
<dbReference type="HOGENOM" id="CLU_802463_0_0_1"/>
<evidence type="ECO:0000313" key="2">
    <source>
        <dbReference type="EMBL" id="EFZ12653.1"/>
    </source>
</evidence>